<dbReference type="EMBL" id="JAAHFQ010000272">
    <property type="protein sequence ID" value="NER28867.1"/>
    <property type="molecule type" value="Genomic_DNA"/>
</dbReference>
<dbReference type="InterPro" id="IPR027417">
    <property type="entry name" value="P-loop_NTPase"/>
</dbReference>
<name>A0A6B3NB24_9CYAN</name>
<proteinExistence type="predicted"/>
<dbReference type="GO" id="GO:0005525">
    <property type="term" value="F:GTP binding"/>
    <property type="evidence" value="ECO:0007669"/>
    <property type="project" value="InterPro"/>
</dbReference>
<protein>
    <recommendedName>
        <fullName evidence="1">G domain-containing protein</fullName>
    </recommendedName>
</protein>
<gene>
    <name evidence="2" type="ORF">F6J89_14825</name>
</gene>
<dbReference type="Pfam" id="PF01926">
    <property type="entry name" value="MMR_HSR1"/>
    <property type="match status" value="1"/>
</dbReference>
<feature type="domain" description="G" evidence="1">
    <location>
        <begin position="52"/>
        <end position="169"/>
    </location>
</feature>
<dbReference type="SUPFAM" id="SSF52540">
    <property type="entry name" value="P-loop containing nucleoside triphosphate hydrolases"/>
    <property type="match status" value="1"/>
</dbReference>
<dbReference type="PANTHER" id="PTHR42714">
    <property type="entry name" value="TRNA MODIFICATION GTPASE GTPBP3"/>
    <property type="match status" value="1"/>
</dbReference>
<accession>A0A6B3NB24</accession>
<evidence type="ECO:0000313" key="2">
    <source>
        <dbReference type="EMBL" id="NER28867.1"/>
    </source>
</evidence>
<reference evidence="2" key="1">
    <citation type="submission" date="2019-11" db="EMBL/GenBank/DDBJ databases">
        <title>Genomic insights into an expanded diversity of filamentous marine cyanobacteria reveals the extraordinary biosynthetic potential of Moorea and Okeania.</title>
        <authorList>
            <person name="Ferreira Leao T."/>
            <person name="Wang M."/>
            <person name="Moss N."/>
            <person name="Da Silva R."/>
            <person name="Sanders J."/>
            <person name="Nurk S."/>
            <person name="Gurevich A."/>
            <person name="Humphrey G."/>
            <person name="Reher R."/>
            <person name="Zhu Q."/>
            <person name="Belda-Ferre P."/>
            <person name="Glukhov E."/>
            <person name="Rex R."/>
            <person name="Dorrestein P.C."/>
            <person name="Knight R."/>
            <person name="Pevzner P."/>
            <person name="Gerwick W.H."/>
            <person name="Gerwick L."/>
        </authorList>
    </citation>
    <scope>NUCLEOTIDE SEQUENCE</scope>
    <source>
        <strain evidence="2">SIO1C4</strain>
    </source>
</reference>
<sequence>MKIIKYYHHRGDVDELSSRYHSFSKLKHARIKRVDHLKWRDTHNGNISYHTQVAFFGKTGYGKSTTVNAFFGNSLMKTSDVVVCTRKCQSLDFKLSPNCYLSLADFPGIGESEYRDKEYLEMYSSFLSLSTVVVYVIRADTRDYSVDESAYQKVFSTHAHKRKVIFALNYCDKIEPVSRNYSPKPTSEQLRNIDKKVNSVHRVFNPINKIVPYSAETGWNMNLLAKEIVEVISNNEYIEVA</sequence>
<evidence type="ECO:0000259" key="1">
    <source>
        <dbReference type="Pfam" id="PF01926"/>
    </source>
</evidence>
<comment type="caution">
    <text evidence="2">The sequence shown here is derived from an EMBL/GenBank/DDBJ whole genome shotgun (WGS) entry which is preliminary data.</text>
</comment>
<dbReference type="GO" id="GO:0005829">
    <property type="term" value="C:cytosol"/>
    <property type="evidence" value="ECO:0007669"/>
    <property type="project" value="TreeGrafter"/>
</dbReference>
<dbReference type="Gene3D" id="3.40.50.300">
    <property type="entry name" value="P-loop containing nucleotide triphosphate hydrolases"/>
    <property type="match status" value="1"/>
</dbReference>
<dbReference type="GO" id="GO:0030488">
    <property type="term" value="P:tRNA methylation"/>
    <property type="evidence" value="ECO:0007669"/>
    <property type="project" value="TreeGrafter"/>
</dbReference>
<dbReference type="InterPro" id="IPR006073">
    <property type="entry name" value="GTP-bd"/>
</dbReference>
<dbReference type="PANTHER" id="PTHR42714:SF2">
    <property type="entry name" value="TRNA MODIFICATION GTPASE GTPBP3, MITOCHONDRIAL"/>
    <property type="match status" value="1"/>
</dbReference>
<dbReference type="AlphaFoldDB" id="A0A6B3NB24"/>
<dbReference type="GO" id="GO:0002098">
    <property type="term" value="P:tRNA wobble uridine modification"/>
    <property type="evidence" value="ECO:0007669"/>
    <property type="project" value="TreeGrafter"/>
</dbReference>
<organism evidence="2">
    <name type="scientific">Symploca sp. SIO1C4</name>
    <dbReference type="NCBI Taxonomy" id="2607765"/>
    <lineage>
        <taxon>Bacteria</taxon>
        <taxon>Bacillati</taxon>
        <taxon>Cyanobacteriota</taxon>
        <taxon>Cyanophyceae</taxon>
        <taxon>Coleofasciculales</taxon>
        <taxon>Coleofasciculaceae</taxon>
        <taxon>Symploca</taxon>
    </lineage>
</organism>